<gene>
    <name evidence="2" type="ORF">S01H1_28126</name>
</gene>
<feature type="region of interest" description="Disordered" evidence="1">
    <location>
        <begin position="21"/>
        <end position="53"/>
    </location>
</feature>
<comment type="caution">
    <text evidence="2">The sequence shown here is derived from an EMBL/GenBank/DDBJ whole genome shotgun (WGS) entry which is preliminary data.</text>
</comment>
<evidence type="ECO:0000313" key="2">
    <source>
        <dbReference type="EMBL" id="GAF95000.1"/>
    </source>
</evidence>
<sequence>MKPQGPGRIYTKDITYTEASDVKDTGIPKPTDPKTSGIEAIIKTPAPKRPYHA</sequence>
<accession>X0V2Z5</accession>
<evidence type="ECO:0000256" key="1">
    <source>
        <dbReference type="SAM" id="MobiDB-lite"/>
    </source>
</evidence>
<dbReference type="EMBL" id="BARS01017171">
    <property type="protein sequence ID" value="GAF95000.1"/>
    <property type="molecule type" value="Genomic_DNA"/>
</dbReference>
<name>X0V2Z5_9ZZZZ</name>
<protein>
    <submittedName>
        <fullName evidence="2">Uncharacterized protein</fullName>
    </submittedName>
</protein>
<proteinExistence type="predicted"/>
<organism evidence="2">
    <name type="scientific">marine sediment metagenome</name>
    <dbReference type="NCBI Taxonomy" id="412755"/>
    <lineage>
        <taxon>unclassified sequences</taxon>
        <taxon>metagenomes</taxon>
        <taxon>ecological metagenomes</taxon>
    </lineage>
</organism>
<reference evidence="2" key="1">
    <citation type="journal article" date="2014" name="Front. Microbiol.">
        <title>High frequency of phylogenetically diverse reductive dehalogenase-homologous genes in deep subseafloor sedimentary metagenomes.</title>
        <authorList>
            <person name="Kawai M."/>
            <person name="Futagami T."/>
            <person name="Toyoda A."/>
            <person name="Takaki Y."/>
            <person name="Nishi S."/>
            <person name="Hori S."/>
            <person name="Arai W."/>
            <person name="Tsubouchi T."/>
            <person name="Morono Y."/>
            <person name="Uchiyama I."/>
            <person name="Ito T."/>
            <person name="Fujiyama A."/>
            <person name="Inagaki F."/>
            <person name="Takami H."/>
        </authorList>
    </citation>
    <scope>NUCLEOTIDE SEQUENCE</scope>
    <source>
        <strain evidence="2">Expedition CK06-06</strain>
    </source>
</reference>
<dbReference type="AlphaFoldDB" id="X0V2Z5"/>